<evidence type="ECO:0000313" key="13">
    <source>
        <dbReference type="EMBL" id="KFM71392.1"/>
    </source>
</evidence>
<dbReference type="GO" id="GO:0017147">
    <property type="term" value="F:Wnt-protein binding"/>
    <property type="evidence" value="ECO:0007669"/>
    <property type="project" value="TreeGrafter"/>
</dbReference>
<comment type="catalytic activity">
    <reaction evidence="11">
        <text>[Wnt protein]-L-serine + (9Z)-hexadecenoyl-CoA = [Wnt protein]-O-(9Z)-hexadecenoyl-L-serine + CoA</text>
        <dbReference type="Rhea" id="RHEA:45336"/>
        <dbReference type="Rhea" id="RHEA-COMP:11170"/>
        <dbReference type="Rhea" id="RHEA-COMP:11171"/>
        <dbReference type="ChEBI" id="CHEBI:29999"/>
        <dbReference type="ChEBI" id="CHEBI:57287"/>
        <dbReference type="ChEBI" id="CHEBI:61540"/>
        <dbReference type="ChEBI" id="CHEBI:85189"/>
        <dbReference type="EC" id="2.3.1.250"/>
    </reaction>
</comment>
<evidence type="ECO:0000256" key="1">
    <source>
        <dbReference type="ARBA" id="ARBA00004141"/>
    </source>
</evidence>
<dbReference type="GO" id="GO:1990698">
    <property type="term" value="F:palmitoleoyltransferase activity"/>
    <property type="evidence" value="ECO:0007669"/>
    <property type="project" value="UniProtKB-EC"/>
</dbReference>
<evidence type="ECO:0000256" key="4">
    <source>
        <dbReference type="ARBA" id="ARBA00022692"/>
    </source>
</evidence>
<dbReference type="InterPro" id="IPR004299">
    <property type="entry name" value="MBOAT_fam"/>
</dbReference>
<evidence type="ECO:0000256" key="3">
    <source>
        <dbReference type="ARBA" id="ARBA00022687"/>
    </source>
</evidence>
<gene>
    <name evidence="13" type="ORF">X975_10386</name>
</gene>
<feature type="transmembrane region" description="Helical" evidence="12">
    <location>
        <begin position="57"/>
        <end position="84"/>
    </location>
</feature>
<evidence type="ECO:0000256" key="7">
    <source>
        <dbReference type="ARBA" id="ARBA00023315"/>
    </source>
</evidence>
<reference evidence="13 14" key="1">
    <citation type="submission" date="2013-11" db="EMBL/GenBank/DDBJ databases">
        <title>Genome sequencing of Stegodyphus mimosarum.</title>
        <authorList>
            <person name="Bechsgaard J."/>
        </authorList>
    </citation>
    <scope>NUCLEOTIDE SEQUENCE [LARGE SCALE GENOMIC DNA]</scope>
</reference>
<evidence type="ECO:0000256" key="12">
    <source>
        <dbReference type="SAM" id="Phobius"/>
    </source>
</evidence>
<evidence type="ECO:0000256" key="9">
    <source>
        <dbReference type="ARBA" id="ARBA00038867"/>
    </source>
</evidence>
<feature type="non-terminal residue" evidence="13">
    <location>
        <position position="85"/>
    </location>
</feature>
<keyword evidence="5 12" id="KW-1133">Transmembrane helix</keyword>
<sequence length="85" mass="9311">MSAATAITSGLRVSAVVSAFDIEVPRSLVEVVIWWNVPMHFWLKTYVFKTARPLGDFIAILLTYAASSFLHGLNFQLAAVLLSLG</sequence>
<evidence type="ECO:0000256" key="2">
    <source>
        <dbReference type="ARBA" id="ARBA00022679"/>
    </source>
</evidence>
<dbReference type="GO" id="GO:0005783">
    <property type="term" value="C:endoplasmic reticulum"/>
    <property type="evidence" value="ECO:0007669"/>
    <property type="project" value="TreeGrafter"/>
</dbReference>
<keyword evidence="2 13" id="KW-0808">Transferase</keyword>
<keyword evidence="6 12" id="KW-0472">Membrane</keyword>
<evidence type="ECO:0000256" key="10">
    <source>
        <dbReference type="ARBA" id="ARBA00040371"/>
    </source>
</evidence>
<dbReference type="Proteomes" id="UP000054359">
    <property type="component" value="Unassembled WGS sequence"/>
</dbReference>
<dbReference type="InterPro" id="IPR049941">
    <property type="entry name" value="LPLAT_7/PORCN-like"/>
</dbReference>
<name>A0A087U203_STEMI</name>
<keyword evidence="3" id="KW-0879">Wnt signaling pathway</keyword>
<dbReference type="EC" id="2.3.1.250" evidence="9"/>
<evidence type="ECO:0000256" key="5">
    <source>
        <dbReference type="ARBA" id="ARBA00022989"/>
    </source>
</evidence>
<dbReference type="GO" id="GO:0030258">
    <property type="term" value="P:lipid modification"/>
    <property type="evidence" value="ECO:0007669"/>
    <property type="project" value="TreeGrafter"/>
</dbReference>
<dbReference type="GO" id="GO:0016020">
    <property type="term" value="C:membrane"/>
    <property type="evidence" value="ECO:0007669"/>
    <property type="project" value="UniProtKB-SubCell"/>
</dbReference>
<dbReference type="GO" id="GO:0016055">
    <property type="term" value="P:Wnt signaling pathway"/>
    <property type="evidence" value="ECO:0007669"/>
    <property type="project" value="UniProtKB-KW"/>
</dbReference>
<dbReference type="AlphaFoldDB" id="A0A087U203"/>
<dbReference type="EMBL" id="KK117776">
    <property type="protein sequence ID" value="KFM71392.1"/>
    <property type="molecule type" value="Genomic_DNA"/>
</dbReference>
<comment type="subcellular location">
    <subcellularLocation>
        <location evidence="1">Membrane</location>
        <topology evidence="1">Multi-pass membrane protein</topology>
    </subcellularLocation>
</comment>
<evidence type="ECO:0000256" key="11">
    <source>
        <dbReference type="ARBA" id="ARBA00047978"/>
    </source>
</evidence>
<keyword evidence="7" id="KW-0012">Acyltransferase</keyword>
<keyword evidence="4 12" id="KW-0812">Transmembrane</keyword>
<dbReference type="Pfam" id="PF03062">
    <property type="entry name" value="MBOAT"/>
    <property type="match status" value="1"/>
</dbReference>
<dbReference type="GO" id="GO:0061355">
    <property type="term" value="P:Wnt protein secretion"/>
    <property type="evidence" value="ECO:0007669"/>
    <property type="project" value="TreeGrafter"/>
</dbReference>
<dbReference type="PANTHER" id="PTHR13906:SF12">
    <property type="entry name" value="PROTEIN-SERINE O-PALMITOLEOYLTRANSFERASE PORCUPINE"/>
    <property type="match status" value="1"/>
</dbReference>
<dbReference type="OrthoDB" id="5968863at2759"/>
<accession>A0A087U203</accession>
<proteinExistence type="inferred from homology"/>
<dbReference type="STRING" id="407821.A0A087U203"/>
<evidence type="ECO:0000313" key="14">
    <source>
        <dbReference type="Proteomes" id="UP000054359"/>
    </source>
</evidence>
<protein>
    <recommendedName>
        <fullName evidence="10">Protein-serine O-palmitoleoyltransferase porcupine</fullName>
        <ecNumber evidence="9">2.3.1.250</ecNumber>
    </recommendedName>
</protein>
<evidence type="ECO:0000256" key="6">
    <source>
        <dbReference type="ARBA" id="ARBA00023136"/>
    </source>
</evidence>
<keyword evidence="14" id="KW-1185">Reference proteome</keyword>
<organism evidence="13 14">
    <name type="scientific">Stegodyphus mimosarum</name>
    <name type="common">African social velvet spider</name>
    <dbReference type="NCBI Taxonomy" id="407821"/>
    <lineage>
        <taxon>Eukaryota</taxon>
        <taxon>Metazoa</taxon>
        <taxon>Ecdysozoa</taxon>
        <taxon>Arthropoda</taxon>
        <taxon>Chelicerata</taxon>
        <taxon>Arachnida</taxon>
        <taxon>Araneae</taxon>
        <taxon>Araneomorphae</taxon>
        <taxon>Entelegynae</taxon>
        <taxon>Eresoidea</taxon>
        <taxon>Eresidae</taxon>
        <taxon>Stegodyphus</taxon>
    </lineage>
</organism>
<comment type="similarity">
    <text evidence="8">Belongs to the membrane-bound acyltransferase family. Porcupine subfamily.</text>
</comment>
<evidence type="ECO:0000256" key="8">
    <source>
        <dbReference type="ARBA" id="ARBA00038269"/>
    </source>
</evidence>
<dbReference type="PANTHER" id="PTHR13906">
    <property type="entry name" value="PORCUPINE"/>
    <property type="match status" value="1"/>
</dbReference>